<evidence type="ECO:0000313" key="2">
    <source>
        <dbReference type="Proteomes" id="UP000307720"/>
    </source>
</evidence>
<dbReference type="EMBL" id="SRZB01000013">
    <property type="protein sequence ID" value="TGX98794.1"/>
    <property type="molecule type" value="Genomic_DNA"/>
</dbReference>
<sequence>MQVDGYSLDAQRDRITKFAEYQNMEIVHEYCDAGKSGKSVSGRPEFQKMLDDISYNTDNVDYVLVFKLSRFGRNAADVLNSLQFIQDYGVNLICVEDGIDSSKDSGKLTITVLSAVAEIERENILIQTMEGRRQKAREGKWNGGIAPYGYKLDSENDTIVIDPETSTVVKQIYKMYVDDDMGLVEIADYLNNHGYKKKKHRPRDLDYFTSNFIRTVVDNPVYIGKISYGRNKTEKVKGTRDEYRRVRTNDYMLTEGLHEAIIDEDLWEGAQAKNRRVATRLKKKHSLDHEHLLSGLIKCPVCGGTITGTTAKRKNKKTGEYTYDYYYRCHNRKRLEDGRYCNFKTSYREELFDKEVFDVIKSFVSSEGCHREIMKHLDDNVDVSGLEVERTQLKNQLKQVVGAKDKLQERMDNLSVEDKHYDRKYEDMSIRWSNLYDKINNIEENIRVISRRISQVKQKHLSSKEVYKALLNFDVLYSSMTDEERKEFYQDFIEEINVHQDRNRSERMVKSILFKFPLYYNGQVGNEILLPKDFTVETVVMLSHKKPDSVINVKVEFGEGEGKVPLDNIAKRAEAYKPKERVTYKMIKEYIEAKY</sequence>
<protein>
    <submittedName>
        <fullName evidence="1">Recombinase family protein</fullName>
    </submittedName>
</protein>
<reference evidence="1" key="1">
    <citation type="submission" date="2019-04" db="EMBL/GenBank/DDBJ databases">
        <title>Microbes associate with the intestines of laboratory mice.</title>
        <authorList>
            <person name="Navarre W."/>
            <person name="Wong E."/>
            <person name="Huang K."/>
            <person name="Tropini C."/>
            <person name="Ng K."/>
            <person name="Yu B."/>
        </authorList>
    </citation>
    <scope>NUCLEOTIDE SEQUENCE</scope>
    <source>
        <strain evidence="1">NM72_1-8</strain>
    </source>
</reference>
<feature type="non-terminal residue" evidence="1">
    <location>
        <position position="595"/>
    </location>
</feature>
<keyword evidence="2" id="KW-1185">Reference proteome</keyword>
<accession>A0AC61QZT4</accession>
<organism evidence="1 2">
    <name type="scientific">Hominisplanchenecus murintestinalis</name>
    <dbReference type="NCBI Taxonomy" id="2941517"/>
    <lineage>
        <taxon>Bacteria</taxon>
        <taxon>Bacillati</taxon>
        <taxon>Bacillota</taxon>
        <taxon>Clostridia</taxon>
        <taxon>Lachnospirales</taxon>
        <taxon>Lachnospiraceae</taxon>
        <taxon>Hominisplanchenecus</taxon>
    </lineage>
</organism>
<proteinExistence type="predicted"/>
<gene>
    <name evidence="1" type="ORF">E5357_07470</name>
</gene>
<name>A0AC61QZT4_9FIRM</name>
<evidence type="ECO:0000313" key="1">
    <source>
        <dbReference type="EMBL" id="TGX98794.1"/>
    </source>
</evidence>
<dbReference type="Proteomes" id="UP000307720">
    <property type="component" value="Unassembled WGS sequence"/>
</dbReference>
<comment type="caution">
    <text evidence="1">The sequence shown here is derived from an EMBL/GenBank/DDBJ whole genome shotgun (WGS) entry which is preliminary data.</text>
</comment>